<keyword evidence="3" id="KW-1185">Reference proteome</keyword>
<feature type="region of interest" description="Disordered" evidence="1">
    <location>
        <begin position="1"/>
        <end position="72"/>
    </location>
</feature>
<sequence>MEKRALRSSARLAAQAAAQAATTADSSDTHPDQGKNTEVAPSSSTAMTARHRALYKPNPLVSQTAKEGVNRR</sequence>
<evidence type="ECO:0000256" key="1">
    <source>
        <dbReference type="SAM" id="MobiDB-lite"/>
    </source>
</evidence>
<feature type="compositionally biased region" description="Low complexity" evidence="1">
    <location>
        <begin position="7"/>
        <end position="26"/>
    </location>
</feature>
<gene>
    <name evidence="2" type="ORF">BGZ65_004725</name>
</gene>
<name>A0A9P6M8T2_9FUNG</name>
<dbReference type="Proteomes" id="UP000749646">
    <property type="component" value="Unassembled WGS sequence"/>
</dbReference>
<feature type="compositionally biased region" description="Polar residues" evidence="1">
    <location>
        <begin position="36"/>
        <end position="47"/>
    </location>
</feature>
<comment type="caution">
    <text evidence="2">The sequence shown here is derived from an EMBL/GenBank/DDBJ whole genome shotgun (WGS) entry which is preliminary data.</text>
</comment>
<evidence type="ECO:0000313" key="2">
    <source>
        <dbReference type="EMBL" id="KAF9980745.1"/>
    </source>
</evidence>
<evidence type="ECO:0000313" key="3">
    <source>
        <dbReference type="Proteomes" id="UP000749646"/>
    </source>
</evidence>
<accession>A0A9P6M8T2</accession>
<dbReference type="AlphaFoldDB" id="A0A9P6M8T2"/>
<dbReference type="OrthoDB" id="29145at2759"/>
<feature type="non-terminal residue" evidence="2">
    <location>
        <position position="72"/>
    </location>
</feature>
<proteinExistence type="predicted"/>
<reference evidence="2" key="1">
    <citation type="journal article" date="2020" name="Fungal Divers.">
        <title>Resolving the Mortierellaceae phylogeny through synthesis of multi-gene phylogenetics and phylogenomics.</title>
        <authorList>
            <person name="Vandepol N."/>
            <person name="Liber J."/>
            <person name="Desiro A."/>
            <person name="Na H."/>
            <person name="Kennedy M."/>
            <person name="Barry K."/>
            <person name="Grigoriev I.V."/>
            <person name="Miller A.N."/>
            <person name="O'Donnell K."/>
            <person name="Stajich J.E."/>
            <person name="Bonito G."/>
        </authorList>
    </citation>
    <scope>NUCLEOTIDE SEQUENCE</scope>
    <source>
        <strain evidence="2">MES-2147</strain>
    </source>
</reference>
<organism evidence="2 3">
    <name type="scientific">Modicella reniformis</name>
    <dbReference type="NCBI Taxonomy" id="1440133"/>
    <lineage>
        <taxon>Eukaryota</taxon>
        <taxon>Fungi</taxon>
        <taxon>Fungi incertae sedis</taxon>
        <taxon>Mucoromycota</taxon>
        <taxon>Mortierellomycotina</taxon>
        <taxon>Mortierellomycetes</taxon>
        <taxon>Mortierellales</taxon>
        <taxon>Mortierellaceae</taxon>
        <taxon>Modicella</taxon>
    </lineage>
</organism>
<protein>
    <submittedName>
        <fullName evidence="2">Uncharacterized protein</fullName>
    </submittedName>
</protein>
<dbReference type="EMBL" id="JAAAHW010003795">
    <property type="protein sequence ID" value="KAF9980745.1"/>
    <property type="molecule type" value="Genomic_DNA"/>
</dbReference>